<dbReference type="AlphaFoldDB" id="A0A3N4LFV6"/>
<evidence type="ECO:0000313" key="2">
    <source>
        <dbReference type="Proteomes" id="UP000267821"/>
    </source>
</evidence>
<keyword evidence="2" id="KW-1185">Reference proteome</keyword>
<organism evidence="1 2">
    <name type="scientific">Terfezia boudieri ATCC MYA-4762</name>
    <dbReference type="NCBI Taxonomy" id="1051890"/>
    <lineage>
        <taxon>Eukaryota</taxon>
        <taxon>Fungi</taxon>
        <taxon>Dikarya</taxon>
        <taxon>Ascomycota</taxon>
        <taxon>Pezizomycotina</taxon>
        <taxon>Pezizomycetes</taxon>
        <taxon>Pezizales</taxon>
        <taxon>Pezizaceae</taxon>
        <taxon>Terfezia</taxon>
    </lineage>
</organism>
<proteinExistence type="predicted"/>
<reference evidence="1 2" key="1">
    <citation type="journal article" date="2018" name="Nat. Ecol. Evol.">
        <title>Pezizomycetes genomes reveal the molecular basis of ectomycorrhizal truffle lifestyle.</title>
        <authorList>
            <person name="Murat C."/>
            <person name="Payen T."/>
            <person name="Noel B."/>
            <person name="Kuo A."/>
            <person name="Morin E."/>
            <person name="Chen J."/>
            <person name="Kohler A."/>
            <person name="Krizsan K."/>
            <person name="Balestrini R."/>
            <person name="Da Silva C."/>
            <person name="Montanini B."/>
            <person name="Hainaut M."/>
            <person name="Levati E."/>
            <person name="Barry K.W."/>
            <person name="Belfiori B."/>
            <person name="Cichocki N."/>
            <person name="Clum A."/>
            <person name="Dockter R.B."/>
            <person name="Fauchery L."/>
            <person name="Guy J."/>
            <person name="Iotti M."/>
            <person name="Le Tacon F."/>
            <person name="Lindquist E.A."/>
            <person name="Lipzen A."/>
            <person name="Malagnac F."/>
            <person name="Mello A."/>
            <person name="Molinier V."/>
            <person name="Miyauchi S."/>
            <person name="Poulain J."/>
            <person name="Riccioni C."/>
            <person name="Rubini A."/>
            <person name="Sitrit Y."/>
            <person name="Splivallo R."/>
            <person name="Traeger S."/>
            <person name="Wang M."/>
            <person name="Zifcakova L."/>
            <person name="Wipf D."/>
            <person name="Zambonelli A."/>
            <person name="Paolocci F."/>
            <person name="Nowrousian M."/>
            <person name="Ottonello S."/>
            <person name="Baldrian P."/>
            <person name="Spatafora J.W."/>
            <person name="Henrissat B."/>
            <person name="Nagy L.G."/>
            <person name="Aury J.M."/>
            <person name="Wincker P."/>
            <person name="Grigoriev I.V."/>
            <person name="Bonfante P."/>
            <person name="Martin F.M."/>
        </authorList>
    </citation>
    <scope>NUCLEOTIDE SEQUENCE [LARGE SCALE GENOMIC DNA]</scope>
    <source>
        <strain evidence="1 2">ATCC MYA-4762</strain>
    </source>
</reference>
<dbReference type="GO" id="GO:0008168">
    <property type="term" value="F:methyltransferase activity"/>
    <property type="evidence" value="ECO:0007669"/>
    <property type="project" value="UniProtKB-KW"/>
</dbReference>
<dbReference type="Proteomes" id="UP000267821">
    <property type="component" value="Unassembled WGS sequence"/>
</dbReference>
<name>A0A3N4LFV6_9PEZI</name>
<keyword evidence="1" id="KW-0489">Methyltransferase</keyword>
<dbReference type="SUPFAM" id="SSF53335">
    <property type="entry name" value="S-adenosyl-L-methionine-dependent methyltransferases"/>
    <property type="match status" value="1"/>
</dbReference>
<accession>A0A3N4LFV6</accession>
<dbReference type="STRING" id="1051890.A0A3N4LFV6"/>
<protein>
    <submittedName>
        <fullName evidence="1">S-adenosyl-L-methionine-dependent methyltransferase</fullName>
    </submittedName>
</protein>
<dbReference type="InterPro" id="IPR029063">
    <property type="entry name" value="SAM-dependent_MTases_sf"/>
</dbReference>
<evidence type="ECO:0000313" key="1">
    <source>
        <dbReference type="EMBL" id="RPB20322.1"/>
    </source>
</evidence>
<dbReference type="InParanoid" id="A0A3N4LFV6"/>
<sequence>MVKEQCEGGSSTTSVSSSIFCFTYANGRRYHADRFHRADYFMPNDDSEQERLDLYHHIFLTLLGGKLGTAPLDNPQRVLDVGTGTGIWAIDFADENPQAEVIGTDVSPIQPSWVPPNLKFEIDDMEEDWTHPDNYFDYIHMRSLSGAFQHWDAILAQAYKKTAPGGYVEFQDYGCEVFTSDGTMLMGESSEHPIGTYFYHVMGAANRAGRPLIIARGMRDRLIRAGFVNVVERTAIWPLGPWPKDKHLKELGKWGRMGALESLIPFATLLLTREGWTLEQIQDLCDSVRKAHDKGRYYCHGWFVYGQKPKAEEIPL</sequence>
<dbReference type="Pfam" id="PF13489">
    <property type="entry name" value="Methyltransf_23"/>
    <property type="match status" value="1"/>
</dbReference>
<dbReference type="EMBL" id="ML121574">
    <property type="protein sequence ID" value="RPB20322.1"/>
    <property type="molecule type" value="Genomic_DNA"/>
</dbReference>
<dbReference type="OrthoDB" id="2013972at2759"/>
<dbReference type="PANTHER" id="PTHR43591:SF10">
    <property type="entry name" value="ABC TRANSMEMBRANE TYPE-1 DOMAIN-CONTAINING PROTEIN-RELATED"/>
    <property type="match status" value="1"/>
</dbReference>
<keyword evidence="1" id="KW-0808">Transferase</keyword>
<dbReference type="GO" id="GO:0032259">
    <property type="term" value="P:methylation"/>
    <property type="evidence" value="ECO:0007669"/>
    <property type="project" value="UniProtKB-KW"/>
</dbReference>
<dbReference type="CDD" id="cd02440">
    <property type="entry name" value="AdoMet_MTases"/>
    <property type="match status" value="1"/>
</dbReference>
<gene>
    <name evidence="1" type="ORF">L211DRAFT_858797</name>
</gene>
<dbReference type="Gene3D" id="3.40.50.150">
    <property type="entry name" value="Vaccinia Virus protein VP39"/>
    <property type="match status" value="1"/>
</dbReference>
<dbReference type="PANTHER" id="PTHR43591">
    <property type="entry name" value="METHYLTRANSFERASE"/>
    <property type="match status" value="1"/>
</dbReference>